<dbReference type="RefSeq" id="WP_095105816.1">
    <property type="nucleotide sequence ID" value="NZ_BKAR01000006.1"/>
</dbReference>
<organism evidence="1 2">
    <name type="scientific">Staphylococcus piscifermentans</name>
    <dbReference type="NCBI Taxonomy" id="70258"/>
    <lineage>
        <taxon>Bacteria</taxon>
        <taxon>Bacillati</taxon>
        <taxon>Bacillota</taxon>
        <taxon>Bacilli</taxon>
        <taxon>Bacillales</taxon>
        <taxon>Staphylococcaceae</taxon>
        <taxon>Staphylococcus</taxon>
    </lineage>
</organism>
<evidence type="ECO:0000313" key="2">
    <source>
        <dbReference type="Proteomes" id="UP000321736"/>
    </source>
</evidence>
<keyword evidence="2" id="KW-1185">Reference proteome</keyword>
<evidence type="ECO:0000313" key="1">
    <source>
        <dbReference type="EMBL" id="GEP84188.1"/>
    </source>
</evidence>
<reference evidence="1 2" key="1">
    <citation type="submission" date="2019-07" db="EMBL/GenBank/DDBJ databases">
        <title>Whole genome shotgun sequence of Staphylococcus piscifermentans NBRC 109625.</title>
        <authorList>
            <person name="Hosoyama A."/>
            <person name="Uohara A."/>
            <person name="Ohji S."/>
            <person name="Ichikawa N."/>
        </authorList>
    </citation>
    <scope>NUCLEOTIDE SEQUENCE [LARGE SCALE GENOMIC DNA]</scope>
    <source>
        <strain evidence="1 2">NBRC 109625</strain>
    </source>
</reference>
<dbReference type="Proteomes" id="UP000321736">
    <property type="component" value="Unassembled WGS sequence"/>
</dbReference>
<comment type="caution">
    <text evidence="1">The sequence shown here is derived from an EMBL/GenBank/DDBJ whole genome shotgun (WGS) entry which is preliminary data.</text>
</comment>
<sequence>MKVVGAFNHPVEIAKQQLNVISFQESRKINTLIEGLIKYSCSKAKHYDEKVRLVTDDYQTILPNRINLIVVPCGDMNLFDSKIFKAALYHRFEQQIFSDEMTNLLYNEVELTIEKFLNSLEIKNESYQVDFQTPNIVLKKFLGMFKPDFHNDLENLDTIEQRKLFIDTLASTEKENVLVLIFPETKLGLLDMKLFKNYIKKLNMYTIIVTSHPYFIIEADILALVKTNGEAVDIEQIKDELVLFKSEEAIKDISKTSKMIAYHEFCQHPYLDDELFIQFTNKY</sequence>
<proteinExistence type="predicted"/>
<dbReference type="OrthoDB" id="2403299at2"/>
<dbReference type="EMBL" id="BKAR01000006">
    <property type="protein sequence ID" value="GEP84188.1"/>
    <property type="molecule type" value="Genomic_DNA"/>
</dbReference>
<accession>A0A239U761</accession>
<dbReference type="AlphaFoldDB" id="A0A239U761"/>
<evidence type="ECO:0008006" key="3">
    <source>
        <dbReference type="Google" id="ProtNLM"/>
    </source>
</evidence>
<protein>
    <recommendedName>
        <fullName evidence="3">ABC transporter domain-containing protein</fullName>
    </recommendedName>
</protein>
<name>A0A239U761_9STAP</name>
<gene>
    <name evidence="1" type="ORF">SPI02_07730</name>
</gene>